<reference evidence="1 2" key="1">
    <citation type="journal article" date="2012" name="Genome Biol.">
        <title>Sequencing three crocodilian genomes to illuminate the evolution of archosaurs and amniotes.</title>
        <authorList>
            <person name="St John J.A."/>
            <person name="Braun E.L."/>
            <person name="Isberg S.R."/>
            <person name="Miles L.G."/>
            <person name="Chong A.Y."/>
            <person name="Gongora J."/>
            <person name="Dalzell P."/>
            <person name="Moran C."/>
            <person name="Bed'hom B."/>
            <person name="Abzhanov A."/>
            <person name="Burgess S.C."/>
            <person name="Cooksey A.M."/>
            <person name="Castoe T.A."/>
            <person name="Crawford N.G."/>
            <person name="Densmore L.D."/>
            <person name="Drew J.C."/>
            <person name="Edwards S.V."/>
            <person name="Faircloth B.C."/>
            <person name="Fujita M.K."/>
            <person name="Greenwold M.J."/>
            <person name="Hoffmann F.G."/>
            <person name="Howard J.M."/>
            <person name="Iguchi T."/>
            <person name="Janes D.E."/>
            <person name="Khan S.Y."/>
            <person name="Kohno S."/>
            <person name="de Koning A.J."/>
            <person name="Lance S.L."/>
            <person name="McCarthy F.M."/>
            <person name="McCormack J.E."/>
            <person name="Merchant M.E."/>
            <person name="Peterson D.G."/>
            <person name="Pollock D.D."/>
            <person name="Pourmand N."/>
            <person name="Raney B.J."/>
            <person name="Roessler K.A."/>
            <person name="Sanford J.R."/>
            <person name="Sawyer R.H."/>
            <person name="Schmidt C.J."/>
            <person name="Triplett E.W."/>
            <person name="Tuberville T.D."/>
            <person name="Venegas-Anaya M."/>
            <person name="Howard J.T."/>
            <person name="Jarvis E.D."/>
            <person name="Guillette L.J.Jr."/>
            <person name="Glenn T.C."/>
            <person name="Green R.E."/>
            <person name="Ray D.A."/>
        </authorList>
    </citation>
    <scope>NUCLEOTIDE SEQUENCE [LARGE SCALE GENOMIC DNA]</scope>
    <source>
        <strain evidence="1">KSC_2009_1</strain>
    </source>
</reference>
<sequence>MACLYSRFIFPQFSAARLSHSGFKSSLLLVPVPSSPLSHTCEQTANCLIDVSAPCAPACSSLLFSSLFRFEQPQQEGGGC</sequence>
<evidence type="ECO:0000313" key="1">
    <source>
        <dbReference type="EMBL" id="KYO46846.1"/>
    </source>
</evidence>
<organism evidence="1 2">
    <name type="scientific">Alligator mississippiensis</name>
    <name type="common">American alligator</name>
    <dbReference type="NCBI Taxonomy" id="8496"/>
    <lineage>
        <taxon>Eukaryota</taxon>
        <taxon>Metazoa</taxon>
        <taxon>Chordata</taxon>
        <taxon>Craniata</taxon>
        <taxon>Vertebrata</taxon>
        <taxon>Euteleostomi</taxon>
        <taxon>Archelosauria</taxon>
        <taxon>Archosauria</taxon>
        <taxon>Crocodylia</taxon>
        <taxon>Alligatoridae</taxon>
        <taxon>Alligatorinae</taxon>
        <taxon>Alligator</taxon>
    </lineage>
</organism>
<dbReference type="AlphaFoldDB" id="A0A151PCL1"/>
<name>A0A151PCL1_ALLMI</name>
<comment type="caution">
    <text evidence="1">The sequence shown here is derived from an EMBL/GenBank/DDBJ whole genome shotgun (WGS) entry which is preliminary data.</text>
</comment>
<evidence type="ECO:0000313" key="2">
    <source>
        <dbReference type="Proteomes" id="UP000050525"/>
    </source>
</evidence>
<dbReference type="Proteomes" id="UP000050525">
    <property type="component" value="Unassembled WGS sequence"/>
</dbReference>
<dbReference type="EMBL" id="AKHW03000487">
    <property type="protein sequence ID" value="KYO46846.1"/>
    <property type="molecule type" value="Genomic_DNA"/>
</dbReference>
<keyword evidence="2" id="KW-1185">Reference proteome</keyword>
<accession>A0A151PCL1</accession>
<protein>
    <submittedName>
        <fullName evidence="1">Uncharacterized protein</fullName>
    </submittedName>
</protein>
<gene>
    <name evidence="1" type="ORF">Y1Q_0014443</name>
</gene>
<proteinExistence type="predicted"/>